<dbReference type="EMBL" id="JAABFR010001519">
    <property type="protein sequence ID" value="MBD4338474.1"/>
    <property type="molecule type" value="Genomic_DNA"/>
</dbReference>
<dbReference type="AlphaFoldDB" id="A0A8I0H9N8"/>
<protein>
    <submittedName>
        <fullName evidence="1">Uncharacterized protein</fullName>
    </submittedName>
</protein>
<dbReference type="Proteomes" id="UP000653002">
    <property type="component" value="Unassembled WGS sequence"/>
</dbReference>
<reference evidence="1" key="1">
    <citation type="submission" date="2020-01" db="EMBL/GenBank/DDBJ databases">
        <authorList>
            <person name="Richard D."/>
        </authorList>
    </citation>
    <scope>NUCLEOTIDE SEQUENCE</scope>
    <source>
        <strain evidence="1">JP541</strain>
    </source>
</reference>
<evidence type="ECO:0000313" key="2">
    <source>
        <dbReference type="Proteomes" id="UP000653002"/>
    </source>
</evidence>
<sequence length="129" mass="13994">MMLGSDKMTKILEQYDKNSGIVEQVTEERLKTPQGIIEAFKSNFENLVVNIGSTLADVFNPILTVFTKISQGVQWLAGTGIGQIVVKAVAWGSITALVVNGYRYLAATGRMLSTYMQQTNTQSQATASG</sequence>
<organism evidence="1 2">
    <name type="scientific">Xanthomonas citri pv. citri</name>
    <dbReference type="NCBI Taxonomy" id="611301"/>
    <lineage>
        <taxon>Bacteria</taxon>
        <taxon>Pseudomonadati</taxon>
        <taxon>Pseudomonadota</taxon>
        <taxon>Gammaproteobacteria</taxon>
        <taxon>Lysobacterales</taxon>
        <taxon>Lysobacteraceae</taxon>
        <taxon>Xanthomonas</taxon>
    </lineage>
</organism>
<name>A0A8I0H9N8_XANCI</name>
<accession>A0A8I0H9N8</accession>
<feature type="non-terminal residue" evidence="1">
    <location>
        <position position="129"/>
    </location>
</feature>
<evidence type="ECO:0000313" key="1">
    <source>
        <dbReference type="EMBL" id="MBD4338474.1"/>
    </source>
</evidence>
<comment type="caution">
    <text evidence="1">The sequence shown here is derived from an EMBL/GenBank/DDBJ whole genome shotgun (WGS) entry which is preliminary data.</text>
</comment>
<gene>
    <name evidence="1" type="ORF">GUH15_20950</name>
</gene>
<proteinExistence type="predicted"/>